<evidence type="ECO:0000256" key="1">
    <source>
        <dbReference type="ARBA" id="ARBA00012493"/>
    </source>
</evidence>
<feature type="domain" description="RNase H type-1" evidence="11">
    <location>
        <begin position="1"/>
        <end position="101"/>
    </location>
</feature>
<gene>
    <name evidence="13" type="primary">Ervk6</name>
    <name evidence="13" type="ORF">CORMON_R01591</name>
</gene>
<dbReference type="Gene3D" id="1.10.10.200">
    <property type="match status" value="1"/>
</dbReference>
<dbReference type="GO" id="GO:0035613">
    <property type="term" value="F:RNA stem-loop binding"/>
    <property type="evidence" value="ECO:0007669"/>
    <property type="project" value="TreeGrafter"/>
</dbReference>
<dbReference type="EC" id="2.7.7.49" evidence="1"/>
<evidence type="ECO:0000256" key="4">
    <source>
        <dbReference type="ARBA" id="ARBA00022722"/>
    </source>
</evidence>
<keyword evidence="3" id="KW-0548">Nucleotidyltransferase</keyword>
<dbReference type="InterPro" id="IPR017856">
    <property type="entry name" value="Integrase-like_N"/>
</dbReference>
<evidence type="ECO:0000259" key="12">
    <source>
        <dbReference type="PROSITE" id="PS50994"/>
    </source>
</evidence>
<keyword evidence="8" id="KW-0695">RNA-directed DNA polymerase</keyword>
<dbReference type="InterPro" id="IPR012337">
    <property type="entry name" value="RNaseH-like_sf"/>
</dbReference>
<dbReference type="InterPro" id="IPR002156">
    <property type="entry name" value="RNaseH_domain"/>
</dbReference>
<dbReference type="Gene3D" id="3.30.420.10">
    <property type="entry name" value="Ribonuclease H-like superfamily/Ribonuclease H"/>
    <property type="match status" value="2"/>
</dbReference>
<dbReference type="PROSITE" id="PS50879">
    <property type="entry name" value="RNASE_H_1"/>
    <property type="match status" value="1"/>
</dbReference>
<evidence type="ECO:0000256" key="2">
    <source>
        <dbReference type="ARBA" id="ARBA00022679"/>
    </source>
</evidence>
<evidence type="ECO:0000256" key="6">
    <source>
        <dbReference type="ARBA" id="ARBA00022759"/>
    </source>
</evidence>
<evidence type="ECO:0000313" key="13">
    <source>
        <dbReference type="EMBL" id="NXD59809.1"/>
    </source>
</evidence>
<name>A0A851X7X2_CORMO</name>
<dbReference type="PANTHER" id="PTHR41694:SF3">
    <property type="entry name" value="RNA-DIRECTED DNA POLYMERASE-RELATED"/>
    <property type="match status" value="1"/>
</dbReference>
<dbReference type="PANTHER" id="PTHR41694">
    <property type="entry name" value="ENDOGENOUS RETROVIRUS GROUP K MEMBER POL PROTEIN"/>
    <property type="match status" value="1"/>
</dbReference>
<dbReference type="Pfam" id="PF00075">
    <property type="entry name" value="RNase_H"/>
    <property type="match status" value="1"/>
</dbReference>
<dbReference type="Proteomes" id="UP000603793">
    <property type="component" value="Unassembled WGS sequence"/>
</dbReference>
<proteinExistence type="predicted"/>
<dbReference type="SUPFAM" id="SSF53098">
    <property type="entry name" value="Ribonuclease H-like"/>
    <property type="match status" value="2"/>
</dbReference>
<evidence type="ECO:0000259" key="10">
    <source>
        <dbReference type="PROSITE" id="PS50876"/>
    </source>
</evidence>
<dbReference type="InterPro" id="IPR036397">
    <property type="entry name" value="RNaseH_sf"/>
</dbReference>
<evidence type="ECO:0000256" key="3">
    <source>
        <dbReference type="ARBA" id="ARBA00022695"/>
    </source>
</evidence>
<sequence length="278" mass="30991">EGSPQVVELAAVVRAFQLFPEPFNLITDSAYVANIVKRIEGSVLKDVSKDSLYRYLTCLYSILQNRKSQYFVSHIRAHFSLPGFLAEGNARADELTVAVVNTLNNIFEQAKLSHAFFHQNAQALMQMFHLSRDQEKAIISACPDCQRVQPSVSTGAVNLQGLQSLQLWQTDITKYPSFGKFKNIHVDTFSGAVFVSIHTGETANHACQHFLQAFASLGVLQEIRTDNGPAYTAKKLADFLMDWEARHASGVPYYPTSQAIIERTHHSLKRRVGTASTT</sequence>
<dbReference type="GO" id="GO:0004523">
    <property type="term" value="F:RNA-DNA hybrid ribonuclease activity"/>
    <property type="evidence" value="ECO:0007669"/>
    <property type="project" value="InterPro"/>
</dbReference>
<dbReference type="EMBL" id="WBNF01000502">
    <property type="protein sequence ID" value="NXD59809.1"/>
    <property type="molecule type" value="Genomic_DNA"/>
</dbReference>
<keyword evidence="7" id="KW-0378">Hydrolase</keyword>
<dbReference type="InterPro" id="IPR001584">
    <property type="entry name" value="Integrase_cat-core"/>
</dbReference>
<dbReference type="GO" id="GO:0008270">
    <property type="term" value="F:zinc ion binding"/>
    <property type="evidence" value="ECO:0007669"/>
    <property type="project" value="UniProtKB-KW"/>
</dbReference>
<keyword evidence="9" id="KW-0863">Zinc-finger</keyword>
<organism evidence="13 14">
    <name type="scientific">Corvus moneduloides</name>
    <name type="common">New Caledonian crow</name>
    <dbReference type="NCBI Taxonomy" id="1196302"/>
    <lineage>
        <taxon>Eukaryota</taxon>
        <taxon>Metazoa</taxon>
        <taxon>Chordata</taxon>
        <taxon>Craniata</taxon>
        <taxon>Vertebrata</taxon>
        <taxon>Euteleostomi</taxon>
        <taxon>Archelosauria</taxon>
        <taxon>Archosauria</taxon>
        <taxon>Dinosauria</taxon>
        <taxon>Saurischia</taxon>
        <taxon>Theropoda</taxon>
        <taxon>Coelurosauria</taxon>
        <taxon>Aves</taxon>
        <taxon>Neognathae</taxon>
        <taxon>Neoaves</taxon>
        <taxon>Telluraves</taxon>
        <taxon>Australaves</taxon>
        <taxon>Passeriformes</taxon>
        <taxon>Corvoidea</taxon>
        <taxon>Corvidae</taxon>
        <taxon>Corvus</taxon>
    </lineage>
</organism>
<reference evidence="13" key="1">
    <citation type="submission" date="2019-09" db="EMBL/GenBank/DDBJ databases">
        <title>Bird 10,000 Genomes (B10K) Project - Family phase.</title>
        <authorList>
            <person name="Zhang G."/>
        </authorList>
    </citation>
    <scope>NUCLEOTIDE SEQUENCE</scope>
    <source>
        <strain evidence="13">OUT-0060</strain>
        <tissue evidence="13">Blood</tissue>
    </source>
</reference>
<dbReference type="InterPro" id="IPR003308">
    <property type="entry name" value="Integrase_Zn-bd_dom_N"/>
</dbReference>
<keyword evidence="5" id="KW-0479">Metal-binding</keyword>
<dbReference type="GO" id="GO:0015074">
    <property type="term" value="P:DNA integration"/>
    <property type="evidence" value="ECO:0007669"/>
    <property type="project" value="InterPro"/>
</dbReference>
<dbReference type="PROSITE" id="PS50994">
    <property type="entry name" value="INTEGRASE"/>
    <property type="match status" value="1"/>
</dbReference>
<evidence type="ECO:0000256" key="9">
    <source>
        <dbReference type="PROSITE-ProRule" id="PRU00450"/>
    </source>
</evidence>
<dbReference type="Pfam" id="PF02022">
    <property type="entry name" value="Integrase_Zn"/>
    <property type="match status" value="1"/>
</dbReference>
<feature type="domain" description="Integrase-type" evidence="10">
    <location>
        <begin position="105"/>
        <end position="146"/>
    </location>
</feature>
<evidence type="ECO:0000313" key="14">
    <source>
        <dbReference type="Proteomes" id="UP000603793"/>
    </source>
</evidence>
<protein>
    <recommendedName>
        <fullName evidence="1">RNA-directed DNA polymerase</fullName>
        <ecNumber evidence="1">2.7.7.49</ecNumber>
    </recommendedName>
</protein>
<feature type="non-terminal residue" evidence="13">
    <location>
        <position position="278"/>
    </location>
</feature>
<feature type="domain" description="Integrase catalytic" evidence="12">
    <location>
        <begin position="146"/>
        <end position="278"/>
    </location>
</feature>
<evidence type="ECO:0000259" key="11">
    <source>
        <dbReference type="PROSITE" id="PS50879"/>
    </source>
</evidence>
<dbReference type="GO" id="GO:0003964">
    <property type="term" value="F:RNA-directed DNA polymerase activity"/>
    <property type="evidence" value="ECO:0007669"/>
    <property type="project" value="UniProtKB-KW"/>
</dbReference>
<dbReference type="SUPFAM" id="SSF46919">
    <property type="entry name" value="N-terminal Zn binding domain of HIV integrase"/>
    <property type="match status" value="1"/>
</dbReference>
<dbReference type="PROSITE" id="PS50876">
    <property type="entry name" value="ZF_INTEGRASE"/>
    <property type="match status" value="1"/>
</dbReference>
<keyword evidence="2" id="KW-0808">Transferase</keyword>
<evidence type="ECO:0000256" key="7">
    <source>
        <dbReference type="ARBA" id="ARBA00022801"/>
    </source>
</evidence>
<keyword evidence="4" id="KW-0540">Nuclease</keyword>
<accession>A0A851X7X2</accession>
<dbReference type="Pfam" id="PF00665">
    <property type="entry name" value="rve"/>
    <property type="match status" value="1"/>
</dbReference>
<evidence type="ECO:0000256" key="5">
    <source>
        <dbReference type="ARBA" id="ARBA00022723"/>
    </source>
</evidence>
<keyword evidence="6" id="KW-0255">Endonuclease</keyword>
<evidence type="ECO:0000256" key="8">
    <source>
        <dbReference type="ARBA" id="ARBA00022918"/>
    </source>
</evidence>
<comment type="caution">
    <text evidence="13">The sequence shown here is derived from an EMBL/GenBank/DDBJ whole genome shotgun (WGS) entry which is preliminary data.</text>
</comment>
<feature type="non-terminal residue" evidence="13">
    <location>
        <position position="1"/>
    </location>
</feature>
<dbReference type="AlphaFoldDB" id="A0A851X7X2"/>
<keyword evidence="9" id="KW-0862">Zinc</keyword>